<accession>A0A699HPM9</accession>
<protein>
    <submittedName>
        <fullName evidence="3">RNA-directed DNA polymerase, eukaryota</fullName>
    </submittedName>
</protein>
<gene>
    <name evidence="3" type="ORF">Tci_430659</name>
</gene>
<dbReference type="AlphaFoldDB" id="A0A699HPM9"/>
<evidence type="ECO:0000256" key="1">
    <source>
        <dbReference type="SAM" id="MobiDB-lite"/>
    </source>
</evidence>
<name>A0A699HPM9_TANCI</name>
<evidence type="ECO:0000256" key="2">
    <source>
        <dbReference type="SAM" id="Phobius"/>
    </source>
</evidence>
<dbReference type="InterPro" id="IPR036691">
    <property type="entry name" value="Endo/exonu/phosph_ase_sf"/>
</dbReference>
<dbReference type="SUPFAM" id="SSF56219">
    <property type="entry name" value="DNase I-like"/>
    <property type="match status" value="1"/>
</dbReference>
<comment type="caution">
    <text evidence="3">The sequence shown here is derived from an EMBL/GenBank/DDBJ whole genome shotgun (WGS) entry which is preliminary data.</text>
</comment>
<keyword evidence="3" id="KW-0548">Nucleotidyltransferase</keyword>
<keyword evidence="2" id="KW-0812">Transmembrane</keyword>
<organism evidence="3">
    <name type="scientific">Tanacetum cinerariifolium</name>
    <name type="common">Dalmatian daisy</name>
    <name type="synonym">Chrysanthemum cinerariifolium</name>
    <dbReference type="NCBI Taxonomy" id="118510"/>
    <lineage>
        <taxon>Eukaryota</taxon>
        <taxon>Viridiplantae</taxon>
        <taxon>Streptophyta</taxon>
        <taxon>Embryophyta</taxon>
        <taxon>Tracheophyta</taxon>
        <taxon>Spermatophyta</taxon>
        <taxon>Magnoliopsida</taxon>
        <taxon>eudicotyledons</taxon>
        <taxon>Gunneridae</taxon>
        <taxon>Pentapetalae</taxon>
        <taxon>asterids</taxon>
        <taxon>campanulids</taxon>
        <taxon>Asterales</taxon>
        <taxon>Asteraceae</taxon>
        <taxon>Asteroideae</taxon>
        <taxon>Anthemideae</taxon>
        <taxon>Anthemidinae</taxon>
        <taxon>Tanacetum</taxon>
    </lineage>
</organism>
<sequence length="929" mass="106320">DEEQDEEECNNGGSKNHDTGIGGNDSDVEELPDTVFEEMGDTGNKEVKESLNLQADTLDDPFNIYPLLNQKREKDMKKTNSENSLKYPPGFTPVDNNDENVVNMCNGEDGNNVGSGTCYCLNNKREVSESLCSDHFKKSEAPRNGGSILNVLDEVVKVGQVMRYKMDGCMANMADIIESQGAEGETKMDNMELFCVRRVWGNVNFEFVYSDSVGNSGGILCVWDPNSFCKRSATVSDYFIMVRGEWCLTGKEVLFVAVYAPHEFKEKQTLWDYLIHEIGKWNGDVVIMGNFNEVRYKSNRFGLMFNSHGANVFNSFIARAGLVEVPLGGSAFTWCHKSATTMSKLDRFFVSENLLIMSPNLNAVTLERCLEGKMCDEVNAMKNLIRKLKHLKAKIREWNKLATVDAIIDCGNGNEEIVEKRMGIINDLQNVDKLYLIEMAQKAKIKWSIEGDENSRYFHGLINKKRSLLIIRGVLVEGRWIDNPKDVKMEFYKHFSERFGKPGNSRDTIQMGYPRTLSLDQQLELENEVSNEEVKKAVWDCGTDKAPGPDGFTLEFYRKFWYLIEGDVCVAVKYFFTHAFIADRQILDGLMILNEVMQWCRDKKKHALIFKVLRRRTTQFDGSFWMKYLRSSGLVLSGATGSKVFSNLRGDRLLMVLLQMSFSFSEVVEAGMFNSIQLSSSVNISYMFYADDAVFVGQWCDRNINTLTCVLECFYRVSGLRINMCKSKIMGINVESDRIKDAARKLGCLTLTPPFLYLGSTVGGSMSRFLSWKEIFDRVKYRLSTWKMKTLSIGGRLTLLKSVLGSMPIYHISMFKVLIRVLNTLESVRSHFFNGHELNSKKASWVNWRKVLASKEKGGLGISSFYGVFYVLWWHLWVFRNGKLFDAKFPLKEVFYDEVVSMLFHWCRYRCKSLFSWVEWLKSPNLISL</sequence>
<feature type="region of interest" description="Disordered" evidence="1">
    <location>
        <begin position="74"/>
        <end position="95"/>
    </location>
</feature>
<dbReference type="Gene3D" id="3.60.10.10">
    <property type="entry name" value="Endonuclease/exonuclease/phosphatase"/>
    <property type="match status" value="1"/>
</dbReference>
<evidence type="ECO:0000313" key="3">
    <source>
        <dbReference type="EMBL" id="GEY58685.1"/>
    </source>
</evidence>
<reference evidence="3" key="1">
    <citation type="journal article" date="2019" name="Sci. Rep.">
        <title>Draft genome of Tanacetum cinerariifolium, the natural source of mosquito coil.</title>
        <authorList>
            <person name="Yamashiro T."/>
            <person name="Shiraishi A."/>
            <person name="Satake H."/>
            <person name="Nakayama K."/>
        </authorList>
    </citation>
    <scope>NUCLEOTIDE SEQUENCE</scope>
</reference>
<keyword evidence="2" id="KW-0472">Membrane</keyword>
<feature type="region of interest" description="Disordered" evidence="1">
    <location>
        <begin position="1"/>
        <end position="34"/>
    </location>
</feature>
<dbReference type="EMBL" id="BKCJ010191270">
    <property type="protein sequence ID" value="GEY58685.1"/>
    <property type="molecule type" value="Genomic_DNA"/>
</dbReference>
<keyword evidence="2" id="KW-1133">Transmembrane helix</keyword>
<proteinExistence type="predicted"/>
<feature type="non-terminal residue" evidence="3">
    <location>
        <position position="1"/>
    </location>
</feature>
<keyword evidence="3" id="KW-0695">RNA-directed DNA polymerase</keyword>
<keyword evidence="3" id="KW-0808">Transferase</keyword>
<feature type="transmembrane region" description="Helical" evidence="2">
    <location>
        <begin position="859"/>
        <end position="879"/>
    </location>
</feature>
<dbReference type="GO" id="GO:0003964">
    <property type="term" value="F:RNA-directed DNA polymerase activity"/>
    <property type="evidence" value="ECO:0007669"/>
    <property type="project" value="UniProtKB-KW"/>
</dbReference>
<dbReference type="PANTHER" id="PTHR33116">
    <property type="entry name" value="REVERSE TRANSCRIPTASE ZINC-BINDING DOMAIN-CONTAINING PROTEIN-RELATED-RELATED"/>
    <property type="match status" value="1"/>
</dbReference>
<dbReference type="PANTHER" id="PTHR33116:SF79">
    <property type="entry name" value="REVERSE TRANSCRIPTASE DOMAIN, ZINC FINGER, CCHC-TYPE-RELATED"/>
    <property type="match status" value="1"/>
</dbReference>